<dbReference type="EMBL" id="FOCQ01000002">
    <property type="protein sequence ID" value="SEM82176.1"/>
    <property type="molecule type" value="Genomic_DNA"/>
</dbReference>
<keyword evidence="1" id="KW-1133">Transmembrane helix</keyword>
<dbReference type="AlphaFoldDB" id="A0A1H8BHF3"/>
<organism evidence="3 4">
    <name type="scientific">Lihuaxuella thermophila</name>
    <dbReference type="NCBI Taxonomy" id="1173111"/>
    <lineage>
        <taxon>Bacteria</taxon>
        <taxon>Bacillati</taxon>
        <taxon>Bacillota</taxon>
        <taxon>Bacilli</taxon>
        <taxon>Bacillales</taxon>
        <taxon>Thermoactinomycetaceae</taxon>
        <taxon>Lihuaxuella</taxon>
    </lineage>
</organism>
<dbReference type="Pfam" id="PF07435">
    <property type="entry name" value="YycH"/>
    <property type="match status" value="1"/>
</dbReference>
<gene>
    <name evidence="3" type="ORF">SAMN05444955_102185</name>
</gene>
<evidence type="ECO:0000313" key="3">
    <source>
        <dbReference type="EMBL" id="SEM82176.1"/>
    </source>
</evidence>
<sequence>MKEKWIEHIKSVILIMLVVLSFVLTGFLWYSSPPYEEKNETVFVPPYPFSDKKYNSKEIYQLVSPYQIIIHHGGRHRWIRPESKMYRDLLNEARQADFDAVTGVEPSPDLWNRLFNQVPGIELQFSRDVSASRLDAFFDESLRQQPLLNRLENISRIWLYSEPETKQTRIWFISDKEQEIVQAEVQLKNDNLDSLVAQAASEKGPSLTAIPADGKVPWDPANQSQSFSRVFYLPDQPLAMNRSIYKTKEIKVTEMNQWLSRNPSVNPIILNNNEEMYMYDEDESLTYNKQGNFMIYNDTNNQAEGTYLSVTDEIGNINHFVQDHRGWTGNYLLDEIKVSEEDDAHQYIFRLIVQGYPVYWEDQKTIRPDTIELQTGYQGSVSKYIRSMLYLTGQPDQTEIKLKPWLQVLASKKIPLQTVEHIFPGYRARLTGNKEKQVILDPAWVVILNNGKTTMISSP</sequence>
<dbReference type="Gene3D" id="3.30.310.160">
    <property type="entry name" value="YycH protein, domain 2"/>
    <property type="match status" value="1"/>
</dbReference>
<dbReference type="InterPro" id="IPR009996">
    <property type="entry name" value="YycH"/>
</dbReference>
<protein>
    <submittedName>
        <fullName evidence="3">Two-component signal transduction system YycFG, regulatory protein YycH</fullName>
    </submittedName>
</protein>
<feature type="transmembrane region" description="Helical" evidence="1">
    <location>
        <begin position="12"/>
        <end position="30"/>
    </location>
</feature>
<dbReference type="STRING" id="1173111.SAMN05444955_102185"/>
<dbReference type="CDD" id="cd15787">
    <property type="entry name" value="YycH_N"/>
    <property type="match status" value="1"/>
</dbReference>
<dbReference type="OrthoDB" id="2382185at2"/>
<keyword evidence="4" id="KW-1185">Reference proteome</keyword>
<dbReference type="Proteomes" id="UP000199695">
    <property type="component" value="Unassembled WGS sequence"/>
</dbReference>
<accession>A0A1H8BHF3</accession>
<dbReference type="RefSeq" id="WP_089965123.1">
    <property type="nucleotide sequence ID" value="NZ_FOCQ01000002.1"/>
</dbReference>
<feature type="domain" description="Regulatory protein YycH" evidence="2">
    <location>
        <begin position="7"/>
        <end position="450"/>
    </location>
</feature>
<evidence type="ECO:0000313" key="4">
    <source>
        <dbReference type="Proteomes" id="UP000199695"/>
    </source>
</evidence>
<evidence type="ECO:0000259" key="2">
    <source>
        <dbReference type="Pfam" id="PF07435"/>
    </source>
</evidence>
<name>A0A1H8BHF3_9BACL</name>
<dbReference type="InterPro" id="IPR042274">
    <property type="entry name" value="YycH/YycI_2"/>
</dbReference>
<keyword evidence="1" id="KW-0472">Membrane</keyword>
<keyword evidence="1" id="KW-0812">Transmembrane</keyword>
<evidence type="ECO:0000256" key="1">
    <source>
        <dbReference type="SAM" id="Phobius"/>
    </source>
</evidence>
<reference evidence="3 4" key="1">
    <citation type="submission" date="2016-10" db="EMBL/GenBank/DDBJ databases">
        <authorList>
            <person name="de Groot N.N."/>
        </authorList>
    </citation>
    <scope>NUCLEOTIDE SEQUENCE [LARGE SCALE GENOMIC DNA]</scope>
    <source>
        <strain evidence="3 4">DSM 46701</strain>
    </source>
</reference>
<proteinExistence type="predicted"/>